<evidence type="ECO:0000313" key="2">
    <source>
        <dbReference type="EMBL" id="MBP1934407.1"/>
    </source>
</evidence>
<accession>A0ABS4GWD2</accession>
<feature type="compositionally biased region" description="Polar residues" evidence="1">
    <location>
        <begin position="37"/>
        <end position="46"/>
    </location>
</feature>
<reference evidence="2 3" key="1">
    <citation type="submission" date="2021-03" db="EMBL/GenBank/DDBJ databases">
        <title>Genomic Encyclopedia of Type Strains, Phase IV (KMG-IV): sequencing the most valuable type-strain genomes for metagenomic binning, comparative biology and taxonomic classification.</title>
        <authorList>
            <person name="Goeker M."/>
        </authorList>
    </citation>
    <scope>NUCLEOTIDE SEQUENCE [LARGE SCALE GENOMIC DNA]</scope>
    <source>
        <strain evidence="2 3">DSM 24738</strain>
    </source>
</reference>
<dbReference type="RefSeq" id="WP_209812400.1">
    <property type="nucleotide sequence ID" value="NZ_JAGGKT010000020.1"/>
</dbReference>
<evidence type="ECO:0000256" key="1">
    <source>
        <dbReference type="SAM" id="MobiDB-lite"/>
    </source>
</evidence>
<comment type="caution">
    <text evidence="2">The sequence shown here is derived from an EMBL/GenBank/DDBJ whole genome shotgun (WGS) entry which is preliminary data.</text>
</comment>
<gene>
    <name evidence="2" type="ORF">J2Z37_004427</name>
</gene>
<keyword evidence="3" id="KW-1185">Reference proteome</keyword>
<dbReference type="Proteomes" id="UP001519343">
    <property type="component" value="Unassembled WGS sequence"/>
</dbReference>
<evidence type="ECO:0000313" key="3">
    <source>
        <dbReference type="Proteomes" id="UP001519343"/>
    </source>
</evidence>
<feature type="region of interest" description="Disordered" evidence="1">
    <location>
        <begin position="29"/>
        <end position="52"/>
    </location>
</feature>
<sequence length="52" mass="5727">MVSNSTYHANYDLLVSMLAEMVISYITKNPVDHGDNQENQNKIQKGTNGGGE</sequence>
<name>A0ABS4GWD2_9BACL</name>
<organism evidence="2 3">
    <name type="scientific">Ammoniphilus resinae</name>
    <dbReference type="NCBI Taxonomy" id="861532"/>
    <lineage>
        <taxon>Bacteria</taxon>
        <taxon>Bacillati</taxon>
        <taxon>Bacillota</taxon>
        <taxon>Bacilli</taxon>
        <taxon>Bacillales</taxon>
        <taxon>Paenibacillaceae</taxon>
        <taxon>Aneurinibacillus group</taxon>
        <taxon>Ammoniphilus</taxon>
    </lineage>
</organism>
<proteinExistence type="predicted"/>
<protein>
    <submittedName>
        <fullName evidence="2">Uncharacterized protein</fullName>
    </submittedName>
</protein>
<dbReference type="EMBL" id="JAGGKT010000020">
    <property type="protein sequence ID" value="MBP1934407.1"/>
    <property type="molecule type" value="Genomic_DNA"/>
</dbReference>